<protein>
    <submittedName>
        <fullName evidence="1">Uncharacterized protein</fullName>
    </submittedName>
</protein>
<sequence length="49" mass="5752">MLKRVQPVDANFTFQHHPFRRTVEQSGEISVRHMGLWSIAPDFDQLEEA</sequence>
<organism evidence="1 2">
    <name type="scientific">Mycoplana azooxidifex</name>
    <dbReference type="NCBI Taxonomy" id="1636188"/>
    <lineage>
        <taxon>Bacteria</taxon>
        <taxon>Pseudomonadati</taxon>
        <taxon>Pseudomonadota</taxon>
        <taxon>Alphaproteobacteria</taxon>
        <taxon>Hyphomicrobiales</taxon>
        <taxon>Rhizobiaceae</taxon>
        <taxon>Mycoplana</taxon>
    </lineage>
</organism>
<comment type="caution">
    <text evidence="1">The sequence shown here is derived from an EMBL/GenBank/DDBJ whole genome shotgun (WGS) entry which is preliminary data.</text>
</comment>
<dbReference type="EMBL" id="JACIEE010000013">
    <property type="protein sequence ID" value="MBB3979801.1"/>
    <property type="molecule type" value="Genomic_DNA"/>
</dbReference>
<keyword evidence="2" id="KW-1185">Reference proteome</keyword>
<proteinExistence type="predicted"/>
<evidence type="ECO:0000313" key="1">
    <source>
        <dbReference type="EMBL" id="MBB3979801.1"/>
    </source>
</evidence>
<accession>A0A7W6GL61</accession>
<dbReference type="AlphaFoldDB" id="A0A7W6GL61"/>
<reference evidence="1 2" key="1">
    <citation type="submission" date="2020-08" db="EMBL/GenBank/DDBJ databases">
        <title>Genomic Encyclopedia of Type Strains, Phase IV (KMG-IV): sequencing the most valuable type-strain genomes for metagenomic binning, comparative biology and taxonomic classification.</title>
        <authorList>
            <person name="Goeker M."/>
        </authorList>
    </citation>
    <scope>NUCLEOTIDE SEQUENCE [LARGE SCALE GENOMIC DNA]</scope>
    <source>
        <strain evidence="1 2">DSM 100211</strain>
    </source>
</reference>
<gene>
    <name evidence="1" type="ORF">GGQ64_005046</name>
</gene>
<evidence type="ECO:0000313" key="2">
    <source>
        <dbReference type="Proteomes" id="UP000574761"/>
    </source>
</evidence>
<dbReference type="Proteomes" id="UP000574761">
    <property type="component" value="Unassembled WGS sequence"/>
</dbReference>
<name>A0A7W6GL61_9HYPH</name>
<dbReference type="RefSeq" id="WP_183807990.1">
    <property type="nucleotide sequence ID" value="NZ_JACIEE010000013.1"/>
</dbReference>